<dbReference type="STRING" id="546871.SAMN04488543_3872"/>
<organism evidence="1 2">
    <name type="scientific">Friedmanniella luteola</name>
    <dbReference type="NCBI Taxonomy" id="546871"/>
    <lineage>
        <taxon>Bacteria</taxon>
        <taxon>Bacillati</taxon>
        <taxon>Actinomycetota</taxon>
        <taxon>Actinomycetes</taxon>
        <taxon>Propionibacteriales</taxon>
        <taxon>Nocardioidaceae</taxon>
        <taxon>Friedmanniella</taxon>
    </lineage>
</organism>
<dbReference type="RefSeq" id="WP_091414963.1">
    <property type="nucleotide sequence ID" value="NZ_LT629749.1"/>
</dbReference>
<protein>
    <submittedName>
        <fullName evidence="1">DNA sulfur modification protein DndE</fullName>
    </submittedName>
</protein>
<dbReference type="OrthoDB" id="512647at2"/>
<evidence type="ECO:0000313" key="1">
    <source>
        <dbReference type="EMBL" id="SDT34825.1"/>
    </source>
</evidence>
<dbReference type="Pfam" id="PF08870">
    <property type="entry name" value="DndE"/>
    <property type="match status" value="1"/>
</dbReference>
<evidence type="ECO:0000313" key="2">
    <source>
        <dbReference type="Proteomes" id="UP000199092"/>
    </source>
</evidence>
<dbReference type="NCBIfam" id="TIGR03184">
    <property type="entry name" value="DNA_S_dndE"/>
    <property type="match status" value="1"/>
</dbReference>
<dbReference type="AlphaFoldDB" id="A0A1H1ZM17"/>
<dbReference type="InterPro" id="IPR014969">
    <property type="entry name" value="DNA_S_DndE"/>
</dbReference>
<accession>A0A1H1ZM17</accession>
<dbReference type="InterPro" id="IPR038472">
    <property type="entry name" value="DndE_sf"/>
</dbReference>
<name>A0A1H1ZM17_9ACTN</name>
<reference evidence="1 2" key="1">
    <citation type="submission" date="2016-10" db="EMBL/GenBank/DDBJ databases">
        <authorList>
            <person name="de Groot N.N."/>
        </authorList>
    </citation>
    <scope>NUCLEOTIDE SEQUENCE [LARGE SCALE GENOMIC DNA]</scope>
    <source>
        <strain evidence="1 2">DSM 21741</strain>
    </source>
</reference>
<dbReference type="Proteomes" id="UP000199092">
    <property type="component" value="Chromosome I"/>
</dbReference>
<dbReference type="EMBL" id="LT629749">
    <property type="protein sequence ID" value="SDT34825.1"/>
    <property type="molecule type" value="Genomic_DNA"/>
</dbReference>
<dbReference type="Gene3D" id="1.10.1220.160">
    <property type="entry name" value="DNA sulphur modification protein DndE"/>
    <property type="match status" value="1"/>
</dbReference>
<keyword evidence="2" id="KW-1185">Reference proteome</keyword>
<proteinExistence type="predicted"/>
<gene>
    <name evidence="1" type="ORF">SAMN04488543_3872</name>
</gene>
<sequence length="128" mass="14290">MSLEIHTVRVSESGKEQLIKLKRYTGLKQWNTLCRWALCASLADPTPPLVRDILADSNVEMTWRTFGGEWADVYLALIKQRLLADGYELTQDNLTRVLLAHLHRGIGALAGQTAHPTIDSLVKRAVPA</sequence>